<organism evidence="2">
    <name type="scientific">marine metagenome</name>
    <dbReference type="NCBI Taxonomy" id="408172"/>
    <lineage>
        <taxon>unclassified sequences</taxon>
        <taxon>metagenomes</taxon>
        <taxon>ecological metagenomes</taxon>
    </lineage>
</organism>
<dbReference type="Pfam" id="PF00583">
    <property type="entry name" value="Acetyltransf_1"/>
    <property type="match status" value="1"/>
</dbReference>
<sequence>VNIREVKKSDNSELATLLRKILIEMGVPNKGTVFDDPEIDSIYEAYQSPRSKYFIVEENNIIKGGAGISQLKNGEYEICELQKMYFDSMMRGKGLGSLMIEKCLNFAKENKFKICYIETMPNMLDAQKLYLKFGFEYIDSPMGNTGHFACPIWMIKSL</sequence>
<dbReference type="PROSITE" id="PS51186">
    <property type="entry name" value="GNAT"/>
    <property type="match status" value="1"/>
</dbReference>
<dbReference type="Gene3D" id="3.40.630.30">
    <property type="match status" value="1"/>
</dbReference>
<accession>A0A381R8N9</accession>
<dbReference type="PANTHER" id="PTHR43305:SF1">
    <property type="entry name" value="FAMILY N-ACETYLTRANSFERASE, PUTATIVE (AFU_ORTHOLOGUE AFUA_2G01380)-RELATED"/>
    <property type="match status" value="1"/>
</dbReference>
<dbReference type="InterPro" id="IPR016181">
    <property type="entry name" value="Acyl_CoA_acyltransferase"/>
</dbReference>
<reference evidence="2" key="1">
    <citation type="submission" date="2018-05" db="EMBL/GenBank/DDBJ databases">
        <authorList>
            <person name="Lanie J.A."/>
            <person name="Ng W.-L."/>
            <person name="Kazmierczak K.M."/>
            <person name="Andrzejewski T.M."/>
            <person name="Davidsen T.M."/>
            <person name="Wayne K.J."/>
            <person name="Tettelin H."/>
            <person name="Glass J.I."/>
            <person name="Rusch D."/>
            <person name="Podicherti R."/>
            <person name="Tsui H.-C.T."/>
            <person name="Winkler M.E."/>
        </authorList>
    </citation>
    <scope>NUCLEOTIDE SEQUENCE</scope>
</reference>
<name>A0A381R8N9_9ZZZZ</name>
<proteinExistence type="predicted"/>
<dbReference type="AlphaFoldDB" id="A0A381R8N9"/>
<dbReference type="InterPro" id="IPR000182">
    <property type="entry name" value="GNAT_dom"/>
</dbReference>
<protein>
    <recommendedName>
        <fullName evidence="1">N-acetyltransferase domain-containing protein</fullName>
    </recommendedName>
</protein>
<dbReference type="InterPro" id="IPR052777">
    <property type="entry name" value="Acetyltransferase_Enz"/>
</dbReference>
<feature type="domain" description="N-acetyltransferase" evidence="1">
    <location>
        <begin position="1"/>
        <end position="158"/>
    </location>
</feature>
<dbReference type="GO" id="GO:0016747">
    <property type="term" value="F:acyltransferase activity, transferring groups other than amino-acyl groups"/>
    <property type="evidence" value="ECO:0007669"/>
    <property type="project" value="InterPro"/>
</dbReference>
<evidence type="ECO:0000259" key="1">
    <source>
        <dbReference type="PROSITE" id="PS51186"/>
    </source>
</evidence>
<evidence type="ECO:0000313" key="2">
    <source>
        <dbReference type="EMBL" id="SUZ86237.1"/>
    </source>
</evidence>
<dbReference type="PANTHER" id="PTHR43305">
    <property type="entry name" value="FAMILY N-ACETYLTRANSFERASE, PUTATIVE (AFU_ORTHOLOGUE AFUA_2G01380)-RELATED"/>
    <property type="match status" value="1"/>
</dbReference>
<dbReference type="CDD" id="cd04301">
    <property type="entry name" value="NAT_SF"/>
    <property type="match status" value="1"/>
</dbReference>
<feature type="non-terminal residue" evidence="2">
    <location>
        <position position="1"/>
    </location>
</feature>
<dbReference type="SUPFAM" id="SSF55729">
    <property type="entry name" value="Acyl-CoA N-acyltransferases (Nat)"/>
    <property type="match status" value="1"/>
</dbReference>
<dbReference type="EMBL" id="UINC01001671">
    <property type="protein sequence ID" value="SUZ86237.1"/>
    <property type="molecule type" value="Genomic_DNA"/>
</dbReference>
<gene>
    <name evidence="2" type="ORF">METZ01_LOCUS39091</name>
</gene>